<keyword evidence="2" id="KW-1185">Reference proteome</keyword>
<dbReference type="AlphaFoldDB" id="A0A1G7SP96"/>
<dbReference type="RefSeq" id="WP_093085218.1">
    <property type="nucleotide sequence ID" value="NZ_FNBE01000010.1"/>
</dbReference>
<evidence type="ECO:0000313" key="1">
    <source>
        <dbReference type="EMBL" id="SDG24885.1"/>
    </source>
</evidence>
<dbReference type="Gene3D" id="3.40.50.720">
    <property type="entry name" value="NAD(P)-binding Rossmann-like Domain"/>
    <property type="match status" value="2"/>
</dbReference>
<dbReference type="EMBL" id="FNBE01000010">
    <property type="protein sequence ID" value="SDG24885.1"/>
    <property type="molecule type" value="Genomic_DNA"/>
</dbReference>
<gene>
    <name evidence="1" type="ORF">SAMN05216377_11053</name>
</gene>
<dbReference type="InterPro" id="IPR036291">
    <property type="entry name" value="NAD(P)-bd_dom_sf"/>
</dbReference>
<proteinExistence type="predicted"/>
<name>A0A1G7SP96_PSEOR</name>
<dbReference type="OrthoDB" id="9776016at2"/>
<evidence type="ECO:0000313" key="2">
    <source>
        <dbReference type="Proteomes" id="UP000198967"/>
    </source>
</evidence>
<dbReference type="STRING" id="366584.SAMN05216377_11053"/>
<sequence>MTRTALVIGGTGPTGPLLIRGLEARGYRVAMLNRGSHPLPELDDVELVKADPHFADTLAAGVGDRSFDLVLATYGRLRVMPEILRGRTERLITVGGTAFADLDGRPADETAPRYRNKIVDKIVATERTLLDAHEASWFSLSHFRYPNLWGPRQLAPREWSVVRRILDGRTRIPVADGGLTLESKAFVENAAHAVLLAVDLPTESAGQIYNVADEQTPTDAARVRDIAAAMGTEVELLNLPREATGPASFWGVGRDLSFSREGRPPRTTHKLLDVGKMTRQLGYRDVVPYREAVRRTVEYYVANPLPRGGRDEQQLGDPFDYRAEDAYAAALEEFVATASAIPFEGVDYVHQYEHPKRAAETEKVQA</sequence>
<organism evidence="1 2">
    <name type="scientific">Pseudonocardia oroxyli</name>
    <dbReference type="NCBI Taxonomy" id="366584"/>
    <lineage>
        <taxon>Bacteria</taxon>
        <taxon>Bacillati</taxon>
        <taxon>Actinomycetota</taxon>
        <taxon>Actinomycetes</taxon>
        <taxon>Pseudonocardiales</taxon>
        <taxon>Pseudonocardiaceae</taxon>
        <taxon>Pseudonocardia</taxon>
    </lineage>
</organism>
<protein>
    <submittedName>
        <fullName evidence="1">Nucleoside-diphosphate-sugar epimerase</fullName>
    </submittedName>
</protein>
<dbReference type="SUPFAM" id="SSF51735">
    <property type="entry name" value="NAD(P)-binding Rossmann-fold domains"/>
    <property type="match status" value="1"/>
</dbReference>
<reference evidence="1 2" key="1">
    <citation type="submission" date="2016-10" db="EMBL/GenBank/DDBJ databases">
        <authorList>
            <person name="de Groot N.N."/>
        </authorList>
    </citation>
    <scope>NUCLEOTIDE SEQUENCE [LARGE SCALE GENOMIC DNA]</scope>
    <source>
        <strain evidence="1 2">CGMCC 4.3143</strain>
    </source>
</reference>
<accession>A0A1G7SP96</accession>
<dbReference type="Proteomes" id="UP000198967">
    <property type="component" value="Unassembled WGS sequence"/>
</dbReference>